<dbReference type="GeneID" id="37000606"/>
<dbReference type="AlphaFoldDB" id="A0A2V1ALB2"/>
<feature type="compositionally biased region" description="Low complexity" evidence="1">
    <location>
        <begin position="221"/>
        <end position="240"/>
    </location>
</feature>
<feature type="compositionally biased region" description="Acidic residues" evidence="1">
    <location>
        <begin position="825"/>
        <end position="854"/>
    </location>
</feature>
<gene>
    <name evidence="2" type="ORF">CXQ87_000604</name>
</gene>
<feature type="region of interest" description="Disordered" evidence="1">
    <location>
        <begin position="600"/>
        <end position="622"/>
    </location>
</feature>
<dbReference type="Proteomes" id="UP000244406">
    <property type="component" value="Unassembled WGS sequence"/>
</dbReference>
<feature type="compositionally biased region" description="Polar residues" evidence="1">
    <location>
        <begin position="604"/>
        <end position="619"/>
    </location>
</feature>
<dbReference type="VEuPathDB" id="FungiDB:CXQ87_000604"/>
<reference evidence="2 3" key="1">
    <citation type="submission" date="2017-12" db="EMBL/GenBank/DDBJ databases">
        <title>Genome Sequence of the Amphotericin B-resistant Candida duobushaemulonii strain, B09383.</title>
        <authorList>
            <person name="Chow N.A."/>
            <person name="Gade L."/>
            <person name="Batra D."/>
            <person name="Rowe L.A."/>
            <person name="Loparev V.N."/>
            <person name="Litvintseva A.P."/>
        </authorList>
    </citation>
    <scope>NUCLEOTIDE SEQUENCE [LARGE SCALE GENOMIC DNA]</scope>
    <source>
        <strain evidence="2 3">B09383</strain>
    </source>
</reference>
<dbReference type="RefSeq" id="XP_025338651.1">
    <property type="nucleotide sequence ID" value="XM_025479178.1"/>
</dbReference>
<accession>A0A2V1ALB2</accession>
<evidence type="ECO:0000313" key="2">
    <source>
        <dbReference type="EMBL" id="PVH17711.1"/>
    </source>
</evidence>
<evidence type="ECO:0008006" key="4">
    <source>
        <dbReference type="Google" id="ProtNLM"/>
    </source>
</evidence>
<sequence>MVDQHDIVDLSNQADDLGDDSAPVMSTLTDNPTDKDAAVQSIKNVFEFEEFIDRSGYNRATLDALKMVDLQSFGSTSSKYNSVANRAANVSDVSSSVPQSDTLYHIAYNPNEKAKRLGRPRKHSGATDQTSSGDTASRNLETSKLLKFRLDNMPLEGPGSRGGSPDDRKRSGVLTESAATKKRKQSLLNFATTNDHTSVGLQTSFETNKSPSETEPEPLMSEQSSAVVSEVEPPSAAESAGSHPDNEPEIVPESVKSEPASSDVTTASIEVKNQTDEPIEEPERPTKKAVQPHTNGKAKPKETKTRKVTLKFKNKITRTSIVREKNRITRTYPGPLVAVHYDLYDDNLFEAQENSTVAHEPIALGFNVKRNPYSGDVIFIMAFLAKFPEILYVGHIGPQDIEDGLGLSKSPKQTDEGVNEESPGVSPLMDNLFCKLLTLVLNRKKIITPGNYKSGVQDLRSNYIGFGLPEEWRDDAFTRIVSSLPVDSADRVDPSKPAVSEEDNYEYSAPSEKLNPMHEKAFEDYGLAGIPNPVDRLIMMRCLVIWSLSASNVLKAHLASVVNKQEIAGEKDTLYASRPILKGFTQTIDLKKDLEAKLAKKGKTTASPQGTPDPDSTQRYIDPTSDPVVHPMALRLNEFIVGDCGFRIGRFYLVRMADPSGGGLSSVDKMKAVAKDPTGIKLSIPSKFKLYVEDVHSVLLDSLRVFGVEFDKHGNEVHMPPRYDDTKHWYEVASNGAELTAFTKHLAQRLGLANGDSDKFTTVSQNSIAYKPILYMYQYLSLVAPLLESFERMEQSAGSGGSRSAKKKVDYNVSNSSSYANAFEEGYEEHLPDDDDDSYDEGDAADYDDEEYSE</sequence>
<name>A0A2V1ALB2_9ASCO</name>
<protein>
    <recommendedName>
        <fullName evidence="4">WHIM1 domain-containing protein</fullName>
    </recommendedName>
</protein>
<evidence type="ECO:0000256" key="1">
    <source>
        <dbReference type="SAM" id="MobiDB-lite"/>
    </source>
</evidence>
<dbReference type="EMBL" id="PKFP01000008">
    <property type="protein sequence ID" value="PVH17711.1"/>
    <property type="molecule type" value="Genomic_DNA"/>
</dbReference>
<feature type="compositionally biased region" description="Polar residues" evidence="1">
    <location>
        <begin position="186"/>
        <end position="213"/>
    </location>
</feature>
<keyword evidence="3" id="KW-1185">Reference proteome</keyword>
<organism evidence="2 3">
    <name type="scientific">Candidozyma duobushaemuli</name>
    <dbReference type="NCBI Taxonomy" id="1231522"/>
    <lineage>
        <taxon>Eukaryota</taxon>
        <taxon>Fungi</taxon>
        <taxon>Dikarya</taxon>
        <taxon>Ascomycota</taxon>
        <taxon>Saccharomycotina</taxon>
        <taxon>Pichiomycetes</taxon>
        <taxon>Metschnikowiaceae</taxon>
        <taxon>Candidozyma</taxon>
    </lineage>
</organism>
<proteinExistence type="predicted"/>
<feature type="region of interest" description="Disordered" evidence="1">
    <location>
        <begin position="404"/>
        <end position="424"/>
    </location>
</feature>
<feature type="region of interest" description="Disordered" evidence="1">
    <location>
        <begin position="822"/>
        <end position="854"/>
    </location>
</feature>
<feature type="region of interest" description="Disordered" evidence="1">
    <location>
        <begin position="108"/>
        <end position="305"/>
    </location>
</feature>
<comment type="caution">
    <text evidence="2">The sequence shown here is derived from an EMBL/GenBank/DDBJ whole genome shotgun (WGS) entry which is preliminary data.</text>
</comment>
<feature type="compositionally biased region" description="Polar residues" evidence="1">
    <location>
        <begin position="259"/>
        <end position="272"/>
    </location>
</feature>
<feature type="compositionally biased region" description="Polar residues" evidence="1">
    <location>
        <begin position="126"/>
        <end position="142"/>
    </location>
</feature>
<evidence type="ECO:0000313" key="3">
    <source>
        <dbReference type="Proteomes" id="UP000244406"/>
    </source>
</evidence>